<reference evidence="2" key="1">
    <citation type="journal article" date="2022" name="Int. J. Mol. Sci.">
        <title>Draft Genome of Tanacetum Coccineum: Genomic Comparison of Closely Related Tanacetum-Family Plants.</title>
        <authorList>
            <person name="Yamashiro T."/>
            <person name="Shiraishi A."/>
            <person name="Nakayama K."/>
            <person name="Satake H."/>
        </authorList>
    </citation>
    <scope>NUCLEOTIDE SEQUENCE</scope>
</reference>
<reference evidence="2" key="2">
    <citation type="submission" date="2022-01" db="EMBL/GenBank/DDBJ databases">
        <authorList>
            <person name="Yamashiro T."/>
            <person name="Shiraishi A."/>
            <person name="Satake H."/>
            <person name="Nakayama K."/>
        </authorList>
    </citation>
    <scope>NUCLEOTIDE SEQUENCE</scope>
</reference>
<protein>
    <submittedName>
        <fullName evidence="2">Uncharacterized protein</fullName>
    </submittedName>
</protein>
<proteinExistence type="predicted"/>
<dbReference type="PANTHER" id="PTHR11439:SF495">
    <property type="entry name" value="REVERSE TRANSCRIPTASE, RNA-DEPENDENT DNA POLYMERASE-RELATED"/>
    <property type="match status" value="1"/>
</dbReference>
<evidence type="ECO:0000313" key="3">
    <source>
        <dbReference type="Proteomes" id="UP001151760"/>
    </source>
</evidence>
<dbReference type="PANTHER" id="PTHR11439">
    <property type="entry name" value="GAG-POL-RELATED RETROTRANSPOSON"/>
    <property type="match status" value="1"/>
</dbReference>
<comment type="caution">
    <text evidence="2">The sequence shown here is derived from an EMBL/GenBank/DDBJ whole genome shotgun (WGS) entry which is preliminary data.</text>
</comment>
<gene>
    <name evidence="2" type="ORF">Tco_0988170</name>
</gene>
<evidence type="ECO:0000313" key="2">
    <source>
        <dbReference type="EMBL" id="GJT53116.1"/>
    </source>
</evidence>
<dbReference type="CDD" id="cd09272">
    <property type="entry name" value="RNase_HI_RT_Ty1"/>
    <property type="match status" value="1"/>
</dbReference>
<sequence length="599" mass="67088">MKKIFRYLKGQPKLGLWYPRDSPFNLEAFSDSDYAGASLDRKSTTGGCQFLGKRLISRQCKKQTIVSNSTTEAEYVAAANCCGQVLWIQNQILDYGFNFMNTKIHIDNESTICIVKNPVFHSKTKHIEIRHHFIKDSYEKKLVQVIKIHTDHNVVDLLAKAFDVSRDSKTRKAKRTTEISQSSGPIHLVTNETVYKEWEDRIERAATTASSLEAEQDSGNINKTQSMTTLNESFPQETNSGCGPRIRVDTARHKLNTASIKYALTESTTIYVSLIEQFWQTASASTLENGDMEITALIDGKVKVVSEASIRRHLKLEDSDGISTLPTLEIFEQLALIGVDTPLFQTMLVQGQILQGGGSTIPVESHHTPISNPSTSQPPTSPHSMQTTHVAKEAATMPHDSPLLRVYSLGSDEGSMTLNELTVLCTTLSKKVETLESDLKQTKLTYGASYTKLIIKVKKLEHKVKSSKARRRGRHEHDFKFIAPEEDYTAKPDISTANVPVSTDGAEVSTASPEVKTIVKSLVYIRRSAAKRKDKGKAILKEAEPVQKKTKLQLEQERLGLEEALRLQEQLDEEERQRISRVHEEASTFNAEEWANIQA</sequence>
<dbReference type="EMBL" id="BQNB010016558">
    <property type="protein sequence ID" value="GJT53116.1"/>
    <property type="molecule type" value="Genomic_DNA"/>
</dbReference>
<feature type="region of interest" description="Disordered" evidence="1">
    <location>
        <begin position="360"/>
        <end position="389"/>
    </location>
</feature>
<feature type="compositionally biased region" description="Low complexity" evidence="1">
    <location>
        <begin position="368"/>
        <end position="388"/>
    </location>
</feature>
<name>A0ABQ5EQ64_9ASTR</name>
<dbReference type="Proteomes" id="UP001151760">
    <property type="component" value="Unassembled WGS sequence"/>
</dbReference>
<keyword evidence="3" id="KW-1185">Reference proteome</keyword>
<organism evidence="2 3">
    <name type="scientific">Tanacetum coccineum</name>
    <dbReference type="NCBI Taxonomy" id="301880"/>
    <lineage>
        <taxon>Eukaryota</taxon>
        <taxon>Viridiplantae</taxon>
        <taxon>Streptophyta</taxon>
        <taxon>Embryophyta</taxon>
        <taxon>Tracheophyta</taxon>
        <taxon>Spermatophyta</taxon>
        <taxon>Magnoliopsida</taxon>
        <taxon>eudicotyledons</taxon>
        <taxon>Gunneridae</taxon>
        <taxon>Pentapetalae</taxon>
        <taxon>asterids</taxon>
        <taxon>campanulids</taxon>
        <taxon>Asterales</taxon>
        <taxon>Asteraceae</taxon>
        <taxon>Asteroideae</taxon>
        <taxon>Anthemideae</taxon>
        <taxon>Anthemidinae</taxon>
        <taxon>Tanacetum</taxon>
    </lineage>
</organism>
<evidence type="ECO:0000256" key="1">
    <source>
        <dbReference type="SAM" id="MobiDB-lite"/>
    </source>
</evidence>
<accession>A0ABQ5EQ64</accession>